<evidence type="ECO:0000313" key="1">
    <source>
        <dbReference type="EMBL" id="NUU77688.1"/>
    </source>
</evidence>
<dbReference type="Gene3D" id="3.40.50.1820">
    <property type="entry name" value="alpha/beta hydrolase"/>
    <property type="match status" value="1"/>
</dbReference>
<evidence type="ECO:0000313" key="2">
    <source>
        <dbReference type="Proteomes" id="UP000526125"/>
    </source>
</evidence>
<gene>
    <name evidence="1" type="ORF">HP552_20960</name>
</gene>
<keyword evidence="2" id="KW-1185">Reference proteome</keyword>
<dbReference type="EMBL" id="JABMCB010000192">
    <property type="protein sequence ID" value="NUU77688.1"/>
    <property type="molecule type" value="Genomic_DNA"/>
</dbReference>
<evidence type="ECO:0008006" key="3">
    <source>
        <dbReference type="Google" id="ProtNLM"/>
    </source>
</evidence>
<organism evidence="1 2">
    <name type="scientific">Paenibacillus xylanilyticus</name>
    <dbReference type="NCBI Taxonomy" id="248903"/>
    <lineage>
        <taxon>Bacteria</taxon>
        <taxon>Bacillati</taxon>
        <taxon>Bacillota</taxon>
        <taxon>Bacilli</taxon>
        <taxon>Bacillales</taxon>
        <taxon>Paenibacillaceae</taxon>
        <taxon>Paenibacillus</taxon>
    </lineage>
</organism>
<dbReference type="RefSeq" id="WP_175397329.1">
    <property type="nucleotide sequence ID" value="NZ_JABMCB010000192.1"/>
</dbReference>
<dbReference type="AlphaFoldDB" id="A0A7Y6C027"/>
<sequence>MISQNFNKERLVGSEHPLDRLTLKLRDIEKIKSTTGWVLPQQHTFSYILVIQAHMLDHIRAACRMILAKGDPVDRLTYVEEEGGTHDMLFFAKHFPEALQWLFT</sequence>
<name>A0A7Y6C027_9BACL</name>
<protein>
    <recommendedName>
        <fullName evidence="3">Esterase</fullName>
    </recommendedName>
</protein>
<proteinExistence type="predicted"/>
<comment type="caution">
    <text evidence="1">The sequence shown here is derived from an EMBL/GenBank/DDBJ whole genome shotgun (WGS) entry which is preliminary data.</text>
</comment>
<dbReference type="Proteomes" id="UP000526125">
    <property type="component" value="Unassembled WGS sequence"/>
</dbReference>
<dbReference type="InterPro" id="IPR029058">
    <property type="entry name" value="AB_hydrolase_fold"/>
</dbReference>
<reference evidence="1 2" key="1">
    <citation type="submission" date="2020-05" db="EMBL/GenBank/DDBJ databases">
        <title>Genome Sequencing of Type Strains.</title>
        <authorList>
            <person name="Lemaire J.F."/>
            <person name="Inderbitzin P."/>
            <person name="Gregorio O.A."/>
            <person name="Collins S.B."/>
            <person name="Wespe N."/>
            <person name="Knight-Connoni V."/>
        </authorList>
    </citation>
    <scope>NUCLEOTIDE SEQUENCE [LARGE SCALE GENOMIC DNA]</scope>
    <source>
        <strain evidence="1 2">LMG 21957</strain>
    </source>
</reference>
<accession>A0A7Y6C027</accession>